<feature type="compositionally biased region" description="Basic and acidic residues" evidence="3">
    <location>
        <begin position="1574"/>
        <end position="1585"/>
    </location>
</feature>
<feature type="domain" description="Beta/gamma crystallin 'Greek key'" evidence="4">
    <location>
        <begin position="2444"/>
        <end position="2487"/>
    </location>
</feature>
<evidence type="ECO:0000259" key="4">
    <source>
        <dbReference type="PROSITE" id="PS50915"/>
    </source>
</evidence>
<evidence type="ECO:0000313" key="6">
    <source>
        <dbReference type="Proteomes" id="UP001501940"/>
    </source>
</evidence>
<feature type="region of interest" description="Disordered" evidence="3">
    <location>
        <begin position="2062"/>
        <end position="2095"/>
    </location>
</feature>
<dbReference type="SUPFAM" id="SSF50370">
    <property type="entry name" value="Ricin B-like lectins"/>
    <property type="match status" value="1"/>
</dbReference>
<dbReference type="InterPro" id="IPR011024">
    <property type="entry name" value="G_crystallin-like"/>
</dbReference>
<dbReference type="Pfam" id="PF00652">
    <property type="entry name" value="Ricin_B_lectin"/>
    <property type="match status" value="1"/>
</dbReference>
<feature type="compositionally biased region" description="Polar residues" evidence="3">
    <location>
        <begin position="163"/>
        <end position="186"/>
    </location>
</feature>
<evidence type="ECO:0000256" key="2">
    <source>
        <dbReference type="ARBA" id="ARBA00022737"/>
    </source>
</evidence>
<feature type="compositionally biased region" description="Basic and acidic residues" evidence="3">
    <location>
        <begin position="17"/>
        <end position="40"/>
    </location>
</feature>
<feature type="region of interest" description="Disordered" evidence="3">
    <location>
        <begin position="1148"/>
        <end position="1182"/>
    </location>
</feature>
<feature type="compositionally biased region" description="Polar residues" evidence="3">
    <location>
        <begin position="464"/>
        <end position="479"/>
    </location>
</feature>
<dbReference type="PROSITE" id="PS50231">
    <property type="entry name" value="RICIN_B_LECTIN"/>
    <property type="match status" value="1"/>
</dbReference>
<dbReference type="PANTHER" id="PTHR11818">
    <property type="entry name" value="BETA/GAMMA CRYSTALLIN"/>
    <property type="match status" value="1"/>
</dbReference>
<dbReference type="GO" id="GO:0005212">
    <property type="term" value="F:structural constituent of eye lens"/>
    <property type="evidence" value="ECO:0007669"/>
    <property type="project" value="TreeGrafter"/>
</dbReference>
<feature type="domain" description="Beta/gamma crystallin 'Greek key'" evidence="4">
    <location>
        <begin position="2211"/>
        <end position="2257"/>
    </location>
</feature>
<evidence type="ECO:0000256" key="3">
    <source>
        <dbReference type="SAM" id="MobiDB-lite"/>
    </source>
</evidence>
<feature type="region of interest" description="Disordered" evidence="3">
    <location>
        <begin position="1540"/>
        <end position="1676"/>
    </location>
</feature>
<feature type="compositionally biased region" description="Polar residues" evidence="3">
    <location>
        <begin position="404"/>
        <end position="430"/>
    </location>
</feature>
<dbReference type="PANTHER" id="PTHR11818:SF50">
    <property type="entry name" value="BETA_GAMMA CRYSTALLIN DOMAIN-CONTAINING PROTEIN 2"/>
    <property type="match status" value="1"/>
</dbReference>
<sequence length="2711" mass="300372">MATKSSGKKSLKSLFSRSDREEKDKEKDKEKDEDKPEKKFRFPRFRMKPRSGSEQQKSPGEKQQMLSGGEASKPAEDGELWTDSITPDTKRSSLYATTSRAKGKEFSYSELDLRKPKKFATFSFGFRKKKKKDEENLSSSTFGLHGAGIEEKDETPLDLSQMRLDQTSSKRFSMSQPELDSSNTFDIPSPPPVAKNQSQSDLRQAVRTDHDQPEPKESDETLRAPIASIPELQLDDSGSSAASANDLNTQNAPQRVQVDVSDQKAASSAEEILQESDKNQESSSVSSSLLKPEAQINLAETSFKPSATTSESKTDTFATKSASADSPATALRPSVENSDSEIDTFDAGSTSADSPATSFKPSAVTSESKTNVFDAGSTSADSPASTFKLSATTSESKTDAFAAESTSTDSPSLNFTSSLMNSDSKNNISAPDSPALIFKPSATSPDSKNDVFAPDSTSVHHEVSASQTDRSASETMKTSSENKVPDAVYGALYDSLFPKNFTSEVINSLLKPQPHIMSSFSRTPPQVHTEIRLLEAELVRTNTFSSPMSTPGSFASIDGSRFTSYQTNPACWLQKSPEIHHRSLRSALDSGSKAPSSDNVPYSELNSSVLRPNSPVPDSVTSPETDSRVSDSKRRVILVKESLADEEAAAAPGSSAKTTKSLELRIKTGEQMDVLDGPLSPAYLSVCSDEGSAAEIYYSAEEDHVSEDEEMFTVDVETETEKKRRVMFVKMKSEEEERGDPLQDWGTSEILRCRDAKTSSLEDKDEAKAAELLPDSGTKKVMFVKMKSEEDKSKTGQKEEVPEQDLGTFLRCSDVKKLESEDAKTMDKRELPEPEKKRVVFVKMKNEEDKIETQLRSQKVDLQVQEVKKSEWKKENEDAKTKFSVEKETKPLPETDMKKVVFVKMRSEEEKSEEEQQIRGQKPEKSEILEARDAKEKENEQKLVLESREEMDVLPETRINTVGIVKMQQEGDKNEMEQQIRGQTSEVSLQDLGKSEFLAGIDAKKTESEETSVVKSRKKTELLPEALVKSVVKMEKEEDKSEIQLQNLGKSLAGREETVAIESKKEMDELPEMEIKQQIRGQKSEVQLQILGKSEFLAGREETVAVGSKKEKKLLPEMEIKQQKSENLVQKARKSEFVAEIQETFAVENEKETKLLPETEIKQQVEGQKSENSDPNLGKSEFLAGREETFVVESMKETNLLPETEIKQHIMGHKSETQLQMSGKSEFVAGRQKTLAVSNKKETKLHPEMEIKQQKSENLVQKAGESEFFAQPQEGFVVEIRKEMKLLPETEIKQQINLHKSENPEQKSGLCEFVAAAGGRRQEELPAPPVQQVSTEQVCTEAPPPRPGEGPQVETEAHANGGKQEGRFETDSSSGGSQETSRGPEVTAGGEEGLRSERKTEGRSAGSSENCPTAQEEHGRNPQSSRTKPEEQPAANPRHPEEVQPAAGRYRSLQTPPVFPPVVEQESEDIMSLGYSSLSTKLSFKSSSLPREDESKQRFRKVSLVGDGDDTQDTVDFNKTESEPEFRWKNRFQGVTQFRVNRDEDFSGPPEALQHLSSSSYSSSSAEQHVTQSQERRSSEGREEPAGETGAPIEAAAQRISDRLETQQLPEEPEFSGVFKAMLVELVSDPAAPPSTPSASPEGQQQQEEGESPIQSDMDSLVDTLRSMGPSMRPRTTNLIRLAPPQLMSSLPPIVEDATSPVSGDAPDGKKIPNGLYTLPADLGLRAPRDSRSPLELMKQSQDQQLPGSRGLNLPLRGSTTNTLVLRKPSDSSHEDLQSAMLNGNGALPSSRLDNSVLFGSYRSSSIDQTLENGKAHRPIFRTSSLPETSLSNDRISVGSKDLGDPAGTRFERLAFLVNSLSPQSGSLTGAEDGGRMSRPPSLGIGSPPHSNSPTRLLSPTSSIDLHRAFGVQDSPLSLTTPIPQRSFSSDGPPGVQTSLFSNVHGGSQLQSQEPEPDRNLVSKYRAFPDAYLTKEKEHGKLNPRPGKMYIFDRPGMCGQRIEVGGDVVDATPWELQETISIRVVRGGWVLYEKPNFKGEKIALDEGDIELTYPYNLPEEELQNGQKEGGQPSGQPSGQPNGEPNGEAKDEQTEAKPARRFIIGSIRRAVRDYSVPEISLFPEENAEGKKVIFRDTSEDARIFGFPIKANSIIINAGLWLVYAQPFFQGVPRILEVGGYTNPAAWGVEQPYVASLHPLKVGEPRVENLSESKIVIYDKPYFSGKSRTISTNMRDFMTRTDRQQTAFMYSVGSLKVLGGIWVGYEKEGFRGNQYLLEEGEYHDWRVWGGIDAELRSVRLIRADLSDPLLVMFEQPEEQQDGVQDENTFEVTEAIPDVELFGYKTSTRSIHVLSGAWIAYSHVDFSGNQYILEKGVYNNCADWGSVDSRICSVQPILLAPNDSSKTRNEIILYSEPDFEGQCHVMDRNQEAVSEKVLTKSCRVLGGSWVLYDNKQFSGNMYVLSEGDYPSLSSMGCPMGCTIRSIKVIPMMFCLPSISLFGLECLEGREITTETEIVSLVEEGFNNHILSVKVNSGCWVICEHSNYRGRQFLLEPIEITNWPKFSSMQTIGSMYPIRQKHRLFRVKNKERGHFLSVQGGVEEMKSGRVVVTPEVEPMSDVWFYQDGLIKSKLSPTMSLQVVGNVEPGAKVVLWTETRQPVQMWTAQTRGLISSLTFPGVVLDVKGGKSYDKDHVVVLPEDEERPSQQWEIELL</sequence>
<feature type="region of interest" description="Disordered" evidence="3">
    <location>
        <begin position="129"/>
        <end position="479"/>
    </location>
</feature>
<feature type="region of interest" description="Disordered" evidence="3">
    <location>
        <begin position="1818"/>
        <end position="1839"/>
    </location>
</feature>
<feature type="compositionally biased region" description="Low complexity" evidence="3">
    <location>
        <begin position="2073"/>
        <end position="2085"/>
    </location>
</feature>
<feature type="region of interest" description="Disordered" evidence="3">
    <location>
        <begin position="866"/>
        <end position="949"/>
    </location>
</feature>
<feature type="compositionally biased region" description="Basic and acidic residues" evidence="3">
    <location>
        <begin position="204"/>
        <end position="222"/>
    </location>
</feature>
<feature type="region of interest" description="Disordered" evidence="3">
    <location>
        <begin position="1691"/>
        <end position="1758"/>
    </location>
</feature>
<dbReference type="SMART" id="SM00458">
    <property type="entry name" value="RICIN"/>
    <property type="match status" value="1"/>
</dbReference>
<dbReference type="Pfam" id="PF00030">
    <property type="entry name" value="Crystall"/>
    <property type="match status" value="6"/>
</dbReference>
<reference evidence="5 6" key="1">
    <citation type="submission" date="2022-01" db="EMBL/GenBank/DDBJ databases">
        <title>A chromosome-scale genome assembly of the false clownfish, Amphiprion ocellaris.</title>
        <authorList>
            <person name="Ryu T."/>
        </authorList>
    </citation>
    <scope>NUCLEOTIDE SEQUENCE [LARGE SCALE GENOMIC DNA]</scope>
</reference>
<feature type="region of interest" description="Disordered" evidence="3">
    <location>
        <begin position="1481"/>
        <end position="1528"/>
    </location>
</feature>
<comment type="similarity">
    <text evidence="1">Belongs to the beta/gamma-crystallin family.</text>
</comment>
<dbReference type="GO" id="GO:0007601">
    <property type="term" value="P:visual perception"/>
    <property type="evidence" value="ECO:0007669"/>
    <property type="project" value="TreeGrafter"/>
</dbReference>
<proteinExistence type="inferred from homology"/>
<dbReference type="InterPro" id="IPR050252">
    <property type="entry name" value="Beta/Gamma-Crystallin"/>
</dbReference>
<evidence type="ECO:0000256" key="1">
    <source>
        <dbReference type="ARBA" id="ARBA00009646"/>
    </source>
</evidence>
<feature type="compositionally biased region" description="Polar residues" evidence="3">
    <location>
        <begin position="1371"/>
        <end position="1381"/>
    </location>
</feature>
<reference evidence="5" key="2">
    <citation type="submission" date="2025-08" db="UniProtKB">
        <authorList>
            <consortium name="Ensembl"/>
        </authorList>
    </citation>
    <scope>IDENTIFICATION</scope>
</reference>
<accession>A0A3Q1D297</accession>
<feature type="domain" description="Beta/gamma crystallin 'Greek key'" evidence="4">
    <location>
        <begin position="2406"/>
        <end position="2443"/>
    </location>
</feature>
<protein>
    <recommendedName>
        <fullName evidence="4">Beta/gamma crystallin 'Greek key' domain-containing protein</fullName>
    </recommendedName>
</protein>
<feature type="compositionally biased region" description="Basic and acidic residues" evidence="3">
    <location>
        <begin position="1516"/>
        <end position="1528"/>
    </location>
</feature>
<feature type="region of interest" description="Disordered" evidence="3">
    <location>
        <begin position="787"/>
        <end position="806"/>
    </location>
</feature>
<feature type="region of interest" description="Disordered" evidence="3">
    <location>
        <begin position="1915"/>
        <end position="1959"/>
    </location>
</feature>
<name>A0A3Q1D297_AMPOC</name>
<dbReference type="GeneTree" id="ENSGT00940000157740"/>
<feature type="compositionally biased region" description="Basic and acidic residues" evidence="3">
    <location>
        <begin position="1239"/>
        <end position="1255"/>
    </location>
</feature>
<dbReference type="GO" id="GO:0002088">
    <property type="term" value="P:lens development in camera-type eye"/>
    <property type="evidence" value="ECO:0007669"/>
    <property type="project" value="TreeGrafter"/>
</dbReference>
<dbReference type="Proteomes" id="UP001501940">
    <property type="component" value="Chromosome 15"/>
</dbReference>
<feature type="compositionally biased region" description="Basic and acidic residues" evidence="3">
    <location>
        <begin position="787"/>
        <end position="801"/>
    </location>
</feature>
<dbReference type="Ensembl" id="ENSAOCT00000000889.2">
    <property type="protein sequence ID" value="ENSAOCP00000025181.2"/>
    <property type="gene ID" value="ENSAOCG00000012629.2"/>
</dbReference>
<keyword evidence="2" id="KW-0677">Repeat</keyword>
<feature type="compositionally biased region" description="Basic and acidic residues" evidence="3">
    <location>
        <begin position="1392"/>
        <end position="1402"/>
    </location>
</feature>
<dbReference type="STRING" id="80972.ENSAOCP00000025181"/>
<dbReference type="Gene3D" id="2.80.10.50">
    <property type="match status" value="1"/>
</dbReference>
<dbReference type="PROSITE" id="PS50915">
    <property type="entry name" value="CRYSTALLIN_BETA_GAMMA"/>
    <property type="match status" value="7"/>
</dbReference>
<feature type="compositionally biased region" description="Polar residues" evidence="3">
    <location>
        <begin position="593"/>
        <end position="611"/>
    </location>
</feature>
<organism evidence="5 6">
    <name type="scientific">Amphiprion ocellaris</name>
    <name type="common">Clown anemonefish</name>
    <dbReference type="NCBI Taxonomy" id="80972"/>
    <lineage>
        <taxon>Eukaryota</taxon>
        <taxon>Metazoa</taxon>
        <taxon>Chordata</taxon>
        <taxon>Craniata</taxon>
        <taxon>Vertebrata</taxon>
        <taxon>Euteleostomi</taxon>
        <taxon>Actinopterygii</taxon>
        <taxon>Neopterygii</taxon>
        <taxon>Teleostei</taxon>
        <taxon>Neoteleostei</taxon>
        <taxon>Acanthomorphata</taxon>
        <taxon>Ovalentaria</taxon>
        <taxon>Pomacentridae</taxon>
        <taxon>Amphiprion</taxon>
    </lineage>
</organism>
<feature type="region of interest" description="Disordered" evidence="3">
    <location>
        <begin position="1"/>
        <end position="110"/>
    </location>
</feature>
<dbReference type="Gene3D" id="2.60.20.10">
    <property type="entry name" value="Crystallins"/>
    <property type="match status" value="6"/>
</dbReference>
<dbReference type="SMART" id="SM00247">
    <property type="entry name" value="XTALbg"/>
    <property type="match status" value="6"/>
</dbReference>
<feature type="compositionally biased region" description="Polar residues" evidence="3">
    <location>
        <begin position="298"/>
        <end position="326"/>
    </location>
</feature>
<feature type="compositionally biased region" description="Low complexity" evidence="3">
    <location>
        <begin position="1637"/>
        <end position="1647"/>
    </location>
</feature>
<feature type="compositionally biased region" description="Polar residues" evidence="3">
    <location>
        <begin position="1915"/>
        <end position="1954"/>
    </location>
</feature>
<dbReference type="SUPFAM" id="SSF49695">
    <property type="entry name" value="gamma-Crystallin-like"/>
    <property type="match status" value="3"/>
</dbReference>
<feature type="compositionally biased region" description="Polar residues" evidence="3">
    <location>
        <begin position="1822"/>
        <end position="1835"/>
    </location>
</feature>
<feature type="compositionally biased region" description="Basic residues" evidence="3">
    <location>
        <begin position="1"/>
        <end position="11"/>
    </location>
</feature>
<feature type="domain" description="Beta/gamma crystallin 'Greek key'" evidence="4">
    <location>
        <begin position="2027"/>
        <end position="2069"/>
    </location>
</feature>
<feature type="region of interest" description="Disordered" evidence="3">
    <location>
        <begin position="583"/>
        <end position="633"/>
    </location>
</feature>
<dbReference type="AlphaFoldDB" id="A0A3Q1D297"/>
<feature type="domain" description="Beta/gamma crystallin 'Greek key'" evidence="4">
    <location>
        <begin position="2353"/>
        <end position="2395"/>
    </location>
</feature>
<feature type="compositionally biased region" description="Basic and acidic residues" evidence="3">
    <location>
        <begin position="2086"/>
        <end position="2095"/>
    </location>
</feature>
<dbReference type="InterPro" id="IPR035992">
    <property type="entry name" value="Ricin_B-like_lectins"/>
</dbReference>
<keyword evidence="6" id="KW-1185">Reference proteome</keyword>
<feature type="compositionally biased region" description="Polar residues" evidence="3">
    <location>
        <begin position="245"/>
        <end position="254"/>
    </location>
</feature>
<feature type="domain" description="Beta/gamma crystallin 'Greek key'" evidence="4">
    <location>
        <begin position="2534"/>
        <end position="2575"/>
    </location>
</feature>
<feature type="domain" description="Beta/gamma crystallin 'Greek key'" evidence="4">
    <location>
        <begin position="2258"/>
        <end position="2300"/>
    </location>
</feature>
<feature type="region of interest" description="Disordered" evidence="3">
    <location>
        <begin position="1862"/>
        <end position="1897"/>
    </location>
</feature>
<evidence type="ECO:0000313" key="5">
    <source>
        <dbReference type="Ensembl" id="ENSAOCP00000025181.2"/>
    </source>
</evidence>
<feature type="compositionally biased region" description="Polar residues" evidence="3">
    <location>
        <begin position="347"/>
        <end position="395"/>
    </location>
</feature>
<reference evidence="5" key="3">
    <citation type="submission" date="2025-09" db="UniProtKB">
        <authorList>
            <consortium name="Ensembl"/>
        </authorList>
    </citation>
    <scope>IDENTIFICATION</scope>
</reference>
<feature type="compositionally biased region" description="Basic and acidic residues" evidence="3">
    <location>
        <begin position="1148"/>
        <end position="1172"/>
    </location>
</feature>
<feature type="compositionally biased region" description="Polar residues" evidence="3">
    <location>
        <begin position="83"/>
        <end position="100"/>
    </location>
</feature>
<dbReference type="InterPro" id="IPR000772">
    <property type="entry name" value="Ricin_B_lectin"/>
</dbReference>
<dbReference type="InterPro" id="IPR001064">
    <property type="entry name" value="Beta/gamma_crystallin"/>
</dbReference>
<feature type="region of interest" description="Disordered" evidence="3">
    <location>
        <begin position="1320"/>
        <end position="1466"/>
    </location>
</feature>
<feature type="region of interest" description="Disordered" evidence="3">
    <location>
        <begin position="1238"/>
        <end position="1258"/>
    </location>
</feature>